<dbReference type="PANTHER" id="PTHR42796:SF4">
    <property type="entry name" value="FUMARYLACETOACETATE HYDROLASE DOMAIN-CONTAINING PROTEIN 2A"/>
    <property type="match status" value="1"/>
</dbReference>
<reference evidence="4 5" key="1">
    <citation type="submission" date="2019-03" db="EMBL/GenBank/DDBJ databases">
        <title>Genomic Encyclopedia of Type Strains, Phase IV (KMG-IV): sequencing the most valuable type-strain genomes for metagenomic binning, comparative biology and taxonomic classification.</title>
        <authorList>
            <person name="Goeker M."/>
        </authorList>
    </citation>
    <scope>NUCLEOTIDE SEQUENCE [LARGE SCALE GENOMIC DNA]</scope>
    <source>
        <strain evidence="4 5">DSM 21100</strain>
    </source>
</reference>
<dbReference type="GO" id="GO:0016853">
    <property type="term" value="F:isomerase activity"/>
    <property type="evidence" value="ECO:0007669"/>
    <property type="project" value="UniProtKB-ARBA"/>
</dbReference>
<evidence type="ECO:0000313" key="5">
    <source>
        <dbReference type="Proteomes" id="UP000295807"/>
    </source>
</evidence>
<evidence type="ECO:0000256" key="1">
    <source>
        <dbReference type="ARBA" id="ARBA00010211"/>
    </source>
</evidence>
<dbReference type="FunFam" id="3.90.850.10:FF:000002">
    <property type="entry name" value="2-hydroxyhepta-2,4-diene-1,7-dioate isomerase"/>
    <property type="match status" value="1"/>
</dbReference>
<organism evidence="4 5">
    <name type="scientific">Anseongella ginsenosidimutans</name>
    <dbReference type="NCBI Taxonomy" id="496056"/>
    <lineage>
        <taxon>Bacteria</taxon>
        <taxon>Pseudomonadati</taxon>
        <taxon>Bacteroidota</taxon>
        <taxon>Sphingobacteriia</taxon>
        <taxon>Sphingobacteriales</taxon>
        <taxon>Sphingobacteriaceae</taxon>
        <taxon>Anseongella</taxon>
    </lineage>
</organism>
<name>A0A4R3KZN8_9SPHI</name>
<protein>
    <submittedName>
        <fullName evidence="4">2-keto-4-pentenoate hydratase/2-oxohepta-3-ene-1,7-dioic acid hydratase in catechol pathway</fullName>
    </submittedName>
</protein>
<evidence type="ECO:0000259" key="3">
    <source>
        <dbReference type="Pfam" id="PF01557"/>
    </source>
</evidence>
<keyword evidence="5" id="KW-1185">Reference proteome</keyword>
<feature type="domain" description="Fumarylacetoacetase-like C-terminal" evidence="3">
    <location>
        <begin position="75"/>
        <end position="278"/>
    </location>
</feature>
<dbReference type="InterPro" id="IPR036663">
    <property type="entry name" value="Fumarylacetoacetase_C_sf"/>
</dbReference>
<comment type="caution">
    <text evidence="4">The sequence shown here is derived from an EMBL/GenBank/DDBJ whole genome shotgun (WGS) entry which is preliminary data.</text>
</comment>
<dbReference type="OrthoDB" id="9805307at2"/>
<comment type="similarity">
    <text evidence="1">Belongs to the FAH family.</text>
</comment>
<evidence type="ECO:0000256" key="2">
    <source>
        <dbReference type="ARBA" id="ARBA00022723"/>
    </source>
</evidence>
<dbReference type="AlphaFoldDB" id="A0A4R3KZN8"/>
<evidence type="ECO:0000313" key="4">
    <source>
        <dbReference type="EMBL" id="TCS90100.1"/>
    </source>
</evidence>
<gene>
    <name evidence="4" type="ORF">EDD80_101298</name>
</gene>
<proteinExistence type="inferred from homology"/>
<dbReference type="EMBL" id="SMAD01000001">
    <property type="protein sequence ID" value="TCS90100.1"/>
    <property type="molecule type" value="Genomic_DNA"/>
</dbReference>
<dbReference type="GO" id="GO:0046872">
    <property type="term" value="F:metal ion binding"/>
    <property type="evidence" value="ECO:0007669"/>
    <property type="project" value="UniProtKB-KW"/>
</dbReference>
<dbReference type="GO" id="GO:0019752">
    <property type="term" value="P:carboxylic acid metabolic process"/>
    <property type="evidence" value="ECO:0007669"/>
    <property type="project" value="UniProtKB-ARBA"/>
</dbReference>
<dbReference type="SUPFAM" id="SSF56529">
    <property type="entry name" value="FAH"/>
    <property type="match status" value="1"/>
</dbReference>
<dbReference type="PANTHER" id="PTHR42796">
    <property type="entry name" value="FUMARYLACETOACETATE HYDROLASE DOMAIN-CONTAINING PROTEIN 2A-RELATED"/>
    <property type="match status" value="1"/>
</dbReference>
<dbReference type="RefSeq" id="WP_132127559.1">
    <property type="nucleotide sequence ID" value="NZ_CP042432.1"/>
</dbReference>
<dbReference type="InterPro" id="IPR051121">
    <property type="entry name" value="FAH"/>
</dbReference>
<dbReference type="InterPro" id="IPR011234">
    <property type="entry name" value="Fumarylacetoacetase-like_C"/>
</dbReference>
<sequence length="292" mass="32350">MKLFRFGDAGEERPGLIDDEDRRYDVSAFGEDYTQEFLETDGIQRLDAWFRVNMPACPNVAADVRLGPCIANPSKIICVGLNYAKHAAESGMDVPKEPVLFFKATSSLCGPNDNLIIPKDSVKTDWEVELAVIIGKRTAYVEEAEAMDYVAGYALLNDYSEREFQIERGGQWVKGKSADTFAPLGPFLATKDEVEDPHQLNLWLKVNGEKLQDSNTSDLIYKIPFLVSYISRFMTLLPGDVISTGTPSGVGLGLNPPRYLRPGDVVELGIEKLGESRQEAVAYEAVRKTTTV</sequence>
<keyword evidence="2" id="KW-0479">Metal-binding</keyword>
<dbReference type="Proteomes" id="UP000295807">
    <property type="component" value="Unassembled WGS sequence"/>
</dbReference>
<accession>A0A4R3KZN8</accession>
<dbReference type="Gene3D" id="3.90.850.10">
    <property type="entry name" value="Fumarylacetoacetase-like, C-terminal domain"/>
    <property type="match status" value="1"/>
</dbReference>
<dbReference type="Pfam" id="PF01557">
    <property type="entry name" value="FAA_hydrolase"/>
    <property type="match status" value="1"/>
</dbReference>